<name>A0A6I6ML53_9CAUL</name>
<organism evidence="16 17">
    <name type="scientific">Terricaulis silvestris</name>
    <dbReference type="NCBI Taxonomy" id="2686094"/>
    <lineage>
        <taxon>Bacteria</taxon>
        <taxon>Pseudomonadati</taxon>
        <taxon>Pseudomonadota</taxon>
        <taxon>Alphaproteobacteria</taxon>
        <taxon>Caulobacterales</taxon>
        <taxon>Caulobacteraceae</taxon>
        <taxon>Terricaulis</taxon>
    </lineage>
</organism>
<keyword evidence="2 11" id="KW-0813">Transport</keyword>
<protein>
    <submittedName>
        <fullName evidence="16">Pesticin receptor</fullName>
    </submittedName>
</protein>
<dbReference type="InterPro" id="IPR039426">
    <property type="entry name" value="TonB-dep_rcpt-like"/>
</dbReference>
<feature type="domain" description="TonB-dependent receptor plug" evidence="15">
    <location>
        <begin position="58"/>
        <end position="164"/>
    </location>
</feature>
<dbReference type="InterPro" id="IPR036942">
    <property type="entry name" value="Beta-barrel_TonB_sf"/>
</dbReference>
<evidence type="ECO:0000256" key="4">
    <source>
        <dbReference type="ARBA" id="ARBA00022496"/>
    </source>
</evidence>
<dbReference type="CDD" id="cd01347">
    <property type="entry name" value="ligand_gated_channel"/>
    <property type="match status" value="1"/>
</dbReference>
<keyword evidence="10 11" id="KW-0998">Cell outer membrane</keyword>
<evidence type="ECO:0000256" key="9">
    <source>
        <dbReference type="ARBA" id="ARBA00023136"/>
    </source>
</evidence>
<evidence type="ECO:0000256" key="11">
    <source>
        <dbReference type="PROSITE-ProRule" id="PRU01360"/>
    </source>
</evidence>
<evidence type="ECO:0000256" key="13">
    <source>
        <dbReference type="SAM" id="SignalP"/>
    </source>
</evidence>
<dbReference type="Proteomes" id="UP000431269">
    <property type="component" value="Chromosome"/>
</dbReference>
<dbReference type="PANTHER" id="PTHR32552:SF81">
    <property type="entry name" value="TONB-DEPENDENT OUTER MEMBRANE RECEPTOR"/>
    <property type="match status" value="1"/>
</dbReference>
<evidence type="ECO:0000256" key="7">
    <source>
        <dbReference type="ARBA" id="ARBA00023065"/>
    </source>
</evidence>
<accession>A0A6I6ML53</accession>
<dbReference type="InterPro" id="IPR000531">
    <property type="entry name" value="Beta-barrel_TonB"/>
</dbReference>
<dbReference type="EMBL" id="CP047045">
    <property type="protein sequence ID" value="QGZ93694.1"/>
    <property type="molecule type" value="Genomic_DNA"/>
</dbReference>
<evidence type="ECO:0000259" key="14">
    <source>
        <dbReference type="Pfam" id="PF00593"/>
    </source>
</evidence>
<keyword evidence="13" id="KW-0732">Signal</keyword>
<evidence type="ECO:0000313" key="17">
    <source>
        <dbReference type="Proteomes" id="UP000431269"/>
    </source>
</evidence>
<keyword evidence="16" id="KW-0675">Receptor</keyword>
<dbReference type="InterPro" id="IPR012910">
    <property type="entry name" value="Plug_dom"/>
</dbReference>
<feature type="chain" id="PRO_5026267423" evidence="13">
    <location>
        <begin position="32"/>
        <end position="800"/>
    </location>
</feature>
<keyword evidence="5 11" id="KW-0812">Transmembrane</keyword>
<dbReference type="SUPFAM" id="SSF56935">
    <property type="entry name" value="Porins"/>
    <property type="match status" value="1"/>
</dbReference>
<evidence type="ECO:0000256" key="8">
    <source>
        <dbReference type="ARBA" id="ARBA00023077"/>
    </source>
</evidence>
<feature type="domain" description="TonB-dependent receptor-like beta-barrel" evidence="14">
    <location>
        <begin position="293"/>
        <end position="763"/>
    </location>
</feature>
<evidence type="ECO:0000313" key="16">
    <source>
        <dbReference type="EMBL" id="QGZ93694.1"/>
    </source>
</evidence>
<keyword evidence="4" id="KW-0410">Iron transport</keyword>
<evidence type="ECO:0000256" key="3">
    <source>
        <dbReference type="ARBA" id="ARBA00022452"/>
    </source>
</evidence>
<keyword evidence="3 11" id="KW-1134">Transmembrane beta strand</keyword>
<gene>
    <name evidence="16" type="primary">fyuA_3</name>
    <name evidence="16" type="ORF">DSM104635_00506</name>
</gene>
<keyword evidence="6" id="KW-0408">Iron</keyword>
<keyword evidence="7" id="KW-0406">Ion transport</keyword>
<evidence type="ECO:0000256" key="1">
    <source>
        <dbReference type="ARBA" id="ARBA00004571"/>
    </source>
</evidence>
<dbReference type="GO" id="GO:0006826">
    <property type="term" value="P:iron ion transport"/>
    <property type="evidence" value="ECO:0007669"/>
    <property type="project" value="UniProtKB-KW"/>
</dbReference>
<evidence type="ECO:0000256" key="10">
    <source>
        <dbReference type="ARBA" id="ARBA00023237"/>
    </source>
</evidence>
<comment type="similarity">
    <text evidence="11 12">Belongs to the TonB-dependent receptor family.</text>
</comment>
<dbReference type="GO" id="GO:0009279">
    <property type="term" value="C:cell outer membrane"/>
    <property type="evidence" value="ECO:0007669"/>
    <property type="project" value="UniProtKB-SubCell"/>
</dbReference>
<dbReference type="PROSITE" id="PS52016">
    <property type="entry name" value="TONB_DEPENDENT_REC_3"/>
    <property type="match status" value="1"/>
</dbReference>
<feature type="signal peptide" evidence="13">
    <location>
        <begin position="1"/>
        <end position="31"/>
    </location>
</feature>
<evidence type="ECO:0000259" key="15">
    <source>
        <dbReference type="Pfam" id="PF07715"/>
    </source>
</evidence>
<evidence type="ECO:0000256" key="5">
    <source>
        <dbReference type="ARBA" id="ARBA00022692"/>
    </source>
</evidence>
<dbReference type="PANTHER" id="PTHR32552">
    <property type="entry name" value="FERRICHROME IRON RECEPTOR-RELATED"/>
    <property type="match status" value="1"/>
</dbReference>
<comment type="subcellular location">
    <subcellularLocation>
        <location evidence="1 11">Cell outer membrane</location>
        <topology evidence="1 11">Multi-pass membrane protein</topology>
    </subcellularLocation>
</comment>
<sequence>MKGNSKKARWAASASVLAGSLFMATAPAAFAQDTPAAQADDGTVDDIIVTAQRRSERLQDVPIAVTPVTAELLENAGVAGTLDLQAVVPGLRTYQIGSALTPFIRGVGSTQSSAGFESSIAVYLDGVYIGNKSSNVFDLANIDRIEVLRGPQGTLFGRNATGGAVNILTRNPGSGPEFEASVGAGDMGERSFSIYGGAPLGDTLSANFAVNGREHDGWIYNPVRQTNQNPHESWSLAGVVLWEPSDNLTVRLSGNQTYYDEATFLSARPEPGTLSVAGSSGFVVPGERESSSDHETTARQEAWNLGLNVTYELPAFTFVSITGYGEGQAATLSDSDFSNATIAYSGAFGIGEQFTQEFQLQSPDNDSPLSWIVGAHYMQFDEGVGNPGENFISAAGVPSPIRPQDLTNAGYCASGAYCVNGIVAMGTTESWALFGQGTYDFTEATSLTLGVRYGEESHSVDGYSFRYRAVAGTVSDPVYNGVLGAPGLVFDTSLINSTVSAAQDFDATTYRIALDHNFTDTIMGYVSYNTGFKSGAFNQTTLSTTAVDPEELAAWEVGLKTQWFGNRLRLNGAYWSYEYSDIQVGLITGFGITTVQNAAEASLQGIDIDFEWRATEALSFTGGFTWLESEYDDYGAGQIFLPRTTVNTSCPVPVGGVGITMAEARTRAAGTPIGGNYSCAVDAGGESLIFAPEFSGNVTVDYDIPLANESRLALSSTLSYVSSYTVSPGGIFAEIPSFETLAASVTYHAPNDAWFLRAWGVNLTDDLHPIYISPQAQGFQYVENRPVTYGVTFGVNFGGP</sequence>
<dbReference type="Pfam" id="PF07715">
    <property type="entry name" value="Plug"/>
    <property type="match status" value="1"/>
</dbReference>
<dbReference type="KEGG" id="tsv:DSM104635_00506"/>
<proteinExistence type="inferred from homology"/>
<evidence type="ECO:0000256" key="6">
    <source>
        <dbReference type="ARBA" id="ARBA00023004"/>
    </source>
</evidence>
<evidence type="ECO:0000256" key="12">
    <source>
        <dbReference type="RuleBase" id="RU003357"/>
    </source>
</evidence>
<keyword evidence="17" id="KW-1185">Reference proteome</keyword>
<reference evidence="17" key="1">
    <citation type="submission" date="2019-12" db="EMBL/GenBank/DDBJ databases">
        <title>Complete genome of Terracaulis silvestris 0127_4.</title>
        <authorList>
            <person name="Vieira S."/>
            <person name="Riedel T."/>
            <person name="Sproer C."/>
            <person name="Pascual J."/>
            <person name="Boedeker C."/>
            <person name="Overmann J."/>
        </authorList>
    </citation>
    <scope>NUCLEOTIDE SEQUENCE [LARGE SCALE GENOMIC DNA]</scope>
    <source>
        <strain evidence="17">0127_4</strain>
    </source>
</reference>
<dbReference type="Gene3D" id="2.40.170.20">
    <property type="entry name" value="TonB-dependent receptor, beta-barrel domain"/>
    <property type="match status" value="1"/>
</dbReference>
<evidence type="ECO:0000256" key="2">
    <source>
        <dbReference type="ARBA" id="ARBA00022448"/>
    </source>
</evidence>
<keyword evidence="8 12" id="KW-0798">TonB box</keyword>
<dbReference type="AlphaFoldDB" id="A0A6I6ML53"/>
<dbReference type="Pfam" id="PF00593">
    <property type="entry name" value="TonB_dep_Rec_b-barrel"/>
    <property type="match status" value="1"/>
</dbReference>
<keyword evidence="9 11" id="KW-0472">Membrane</keyword>
<dbReference type="RefSeq" id="WP_158764693.1">
    <property type="nucleotide sequence ID" value="NZ_CP047045.1"/>
</dbReference>